<evidence type="ECO:0000313" key="3">
    <source>
        <dbReference type="Proteomes" id="UP000735302"/>
    </source>
</evidence>
<dbReference type="PANTHER" id="PTHR37984">
    <property type="entry name" value="PROTEIN CBG26694"/>
    <property type="match status" value="1"/>
</dbReference>
<organism evidence="2 3">
    <name type="scientific">Plakobranchus ocellatus</name>
    <dbReference type="NCBI Taxonomy" id="259542"/>
    <lineage>
        <taxon>Eukaryota</taxon>
        <taxon>Metazoa</taxon>
        <taxon>Spiralia</taxon>
        <taxon>Lophotrochozoa</taxon>
        <taxon>Mollusca</taxon>
        <taxon>Gastropoda</taxon>
        <taxon>Heterobranchia</taxon>
        <taxon>Euthyneura</taxon>
        <taxon>Panpulmonata</taxon>
        <taxon>Sacoglossa</taxon>
        <taxon>Placobranchoidea</taxon>
        <taxon>Plakobranchidae</taxon>
        <taxon>Plakobranchus</taxon>
    </lineage>
</organism>
<sequence length="127" mass="14325">MFWKKNTIPHHELAEDIMANLNQASQAKPNPYTICSGKVKYQWTEDCPKAFTKIKELVASDQMLMRCDPKLDLSLVCDASSYGVGAVLSHITRNKEERPIAYISKTLNSAEKKYSQLDKEAFSIDGP</sequence>
<dbReference type="Pfam" id="PF17919">
    <property type="entry name" value="RT_RNaseH_2"/>
    <property type="match status" value="1"/>
</dbReference>
<accession>A0AAV4AVU7</accession>
<gene>
    <name evidence="2" type="ORF">PoB_003717100</name>
</gene>
<dbReference type="EMBL" id="BLXT01004186">
    <property type="protein sequence ID" value="GFO10666.1"/>
    <property type="molecule type" value="Genomic_DNA"/>
</dbReference>
<proteinExistence type="predicted"/>
<reference evidence="2 3" key="1">
    <citation type="journal article" date="2021" name="Elife">
        <title>Chloroplast acquisition without the gene transfer in kleptoplastic sea slugs, Plakobranchus ocellatus.</title>
        <authorList>
            <person name="Maeda T."/>
            <person name="Takahashi S."/>
            <person name="Yoshida T."/>
            <person name="Shimamura S."/>
            <person name="Takaki Y."/>
            <person name="Nagai Y."/>
            <person name="Toyoda A."/>
            <person name="Suzuki Y."/>
            <person name="Arimoto A."/>
            <person name="Ishii H."/>
            <person name="Satoh N."/>
            <person name="Nishiyama T."/>
            <person name="Hasebe M."/>
            <person name="Maruyama T."/>
            <person name="Minagawa J."/>
            <person name="Obokata J."/>
            <person name="Shigenobu S."/>
        </authorList>
    </citation>
    <scope>NUCLEOTIDE SEQUENCE [LARGE SCALE GENOMIC DNA]</scope>
</reference>
<dbReference type="PANTHER" id="PTHR37984:SF13">
    <property type="entry name" value="RIBONUCLEASE H"/>
    <property type="match status" value="1"/>
</dbReference>
<protein>
    <submittedName>
        <fullName evidence="2">Polyprotein</fullName>
    </submittedName>
</protein>
<dbReference type="InterPro" id="IPR043502">
    <property type="entry name" value="DNA/RNA_pol_sf"/>
</dbReference>
<evidence type="ECO:0000259" key="1">
    <source>
        <dbReference type="Pfam" id="PF17919"/>
    </source>
</evidence>
<evidence type="ECO:0000313" key="2">
    <source>
        <dbReference type="EMBL" id="GFO10666.1"/>
    </source>
</evidence>
<name>A0AAV4AVU7_9GAST</name>
<comment type="caution">
    <text evidence="2">The sequence shown here is derived from an EMBL/GenBank/DDBJ whole genome shotgun (WGS) entry which is preliminary data.</text>
</comment>
<feature type="domain" description="Reverse transcriptase/retrotransposon-derived protein RNase H-like" evidence="1">
    <location>
        <begin position="43"/>
        <end position="124"/>
    </location>
</feature>
<dbReference type="AlphaFoldDB" id="A0AAV4AVU7"/>
<dbReference type="Proteomes" id="UP000735302">
    <property type="component" value="Unassembled WGS sequence"/>
</dbReference>
<keyword evidence="3" id="KW-1185">Reference proteome</keyword>
<dbReference type="InterPro" id="IPR050951">
    <property type="entry name" value="Retrovirus_Pol_polyprotein"/>
</dbReference>
<dbReference type="SUPFAM" id="SSF56672">
    <property type="entry name" value="DNA/RNA polymerases"/>
    <property type="match status" value="1"/>
</dbReference>
<dbReference type="InterPro" id="IPR041577">
    <property type="entry name" value="RT_RNaseH_2"/>
</dbReference>